<dbReference type="GO" id="GO:0005814">
    <property type="term" value="C:centriole"/>
    <property type="evidence" value="ECO:0007669"/>
    <property type="project" value="UniProtKB-SubCell"/>
</dbReference>
<keyword evidence="13" id="KW-0206">Cytoskeleton</keyword>
<accession>A0A9D3BT27</accession>
<feature type="region of interest" description="Disordered" evidence="19">
    <location>
        <begin position="182"/>
        <end position="228"/>
    </location>
</feature>
<feature type="region of interest" description="Disordered" evidence="19">
    <location>
        <begin position="426"/>
        <end position="450"/>
    </location>
</feature>
<evidence type="ECO:0000256" key="1">
    <source>
        <dbReference type="ARBA" id="ARBA00004114"/>
    </source>
</evidence>
<evidence type="ECO:0000256" key="12">
    <source>
        <dbReference type="ARBA" id="ARBA00023069"/>
    </source>
</evidence>
<evidence type="ECO:0000256" key="14">
    <source>
        <dbReference type="ARBA" id="ARBA00023273"/>
    </source>
</evidence>
<evidence type="ECO:0000256" key="7">
    <source>
        <dbReference type="ARBA" id="ARBA00022701"/>
    </source>
</evidence>
<dbReference type="EMBL" id="JAAVVJ010000008">
    <property type="protein sequence ID" value="KAF7217628.1"/>
    <property type="molecule type" value="Genomic_DNA"/>
</dbReference>
<dbReference type="GO" id="GO:0005813">
    <property type="term" value="C:centrosome"/>
    <property type="evidence" value="ECO:0007669"/>
    <property type="project" value="TreeGrafter"/>
</dbReference>
<keyword evidence="10" id="KW-0744">Spermatogenesis</keyword>
<evidence type="ECO:0000256" key="8">
    <source>
        <dbReference type="ARBA" id="ARBA00022782"/>
    </source>
</evidence>
<feature type="non-terminal residue" evidence="20">
    <location>
        <position position="1"/>
    </location>
</feature>
<dbReference type="GO" id="GO:0005874">
    <property type="term" value="C:microtubule"/>
    <property type="evidence" value="ECO:0007669"/>
    <property type="project" value="UniProtKB-KW"/>
</dbReference>
<evidence type="ECO:0000256" key="6">
    <source>
        <dbReference type="ARBA" id="ARBA00022490"/>
    </source>
</evidence>
<keyword evidence="6" id="KW-0963">Cytoplasm</keyword>
<evidence type="ECO:0000256" key="19">
    <source>
        <dbReference type="SAM" id="MobiDB-lite"/>
    </source>
</evidence>
<evidence type="ECO:0000256" key="13">
    <source>
        <dbReference type="ARBA" id="ARBA00023212"/>
    </source>
</evidence>
<evidence type="ECO:0000256" key="11">
    <source>
        <dbReference type="ARBA" id="ARBA00023054"/>
    </source>
</evidence>
<dbReference type="GO" id="GO:0030154">
    <property type="term" value="P:cell differentiation"/>
    <property type="evidence" value="ECO:0007669"/>
    <property type="project" value="UniProtKB-KW"/>
</dbReference>
<keyword evidence="14" id="KW-0966">Cell projection</keyword>
<dbReference type="GO" id="GO:0000922">
    <property type="term" value="C:spindle pole"/>
    <property type="evidence" value="ECO:0007669"/>
    <property type="project" value="UniProtKB-SubCell"/>
</dbReference>
<reference evidence="20" key="1">
    <citation type="submission" date="2020-03" db="EMBL/GenBank/DDBJ databases">
        <title>Intra-Species Differences in Population Size shape Life History and Genome Evolution.</title>
        <authorList>
            <person name="Willemsen D."/>
            <person name="Cui R."/>
            <person name="Valenzano D.R."/>
        </authorList>
    </citation>
    <scope>NUCLEOTIDE SEQUENCE</scope>
    <source>
        <strain evidence="20">GRZ</strain>
        <tissue evidence="20">Whole</tissue>
    </source>
</reference>
<sequence length="668" mass="75711">MVLKGCAAPWATPVTLSPSSRGTATADQPTDTSRLKRLHLVHSGRDSKSRNEERKAMRHQSGSPPLHVHISDTTPVHVHLKSQRARARTDRVILHPTAPVQTRGTRIPLGKSPSRRTSYTWEGPTHCLEIIPPLTEPEPHHSALRLSELTSEEDEGLQGRTHSLMTEVARRKKQHLLHQQREQLNTSRQAMVDQEEQQAEVTQEQNTQLRRPTEKVLEESSRAGGSLQDGDALLQKLEEAEADGAAAALEVSALREAVSRLSASGRNKCSGCTALGLAEQTELLLQKLKTFESRNQALRRLLREQQESQQTESIRLSEQNREMLQRLNDTEAENAHLLVKLEEKNQEVHQLSGLVDAEKEHARSSADLSRSLESTRARLQGRLRSREAENNRLSVQIKNQERAASQQQAEMAHLTEQLMRLKGEAATEREALKRATGTQKHRAERSEDAAGRLSAQLLQMEKQVAEAMSAAEVWKRRHGDQMKEKSQLELEVSALNSRISDLMEELQTVEDKVQLNRGELFNHLHELTSENTAAKLENQSLKATASALEDKMSTSQSELQQVKVSVRQYEDLLDSYKTQVERTRAEVEEYRSRLAQAEWEAQAVRGELDQEVLEVRRELLGRLSELELLPEALRHSELQLQEVQDRERSQERRNTELITTLTDLRLKV</sequence>
<gene>
    <name evidence="20" type="ORF">G4P62_002311</name>
</gene>
<evidence type="ECO:0000256" key="10">
    <source>
        <dbReference type="ARBA" id="ARBA00022871"/>
    </source>
</evidence>
<keyword evidence="11 18" id="KW-0175">Coiled coil</keyword>
<feature type="coiled-coil region" evidence="18">
    <location>
        <begin position="288"/>
        <end position="347"/>
    </location>
</feature>
<feature type="compositionally biased region" description="Basic and acidic residues" evidence="19">
    <location>
        <begin position="43"/>
        <end position="55"/>
    </location>
</feature>
<dbReference type="GO" id="GO:0007283">
    <property type="term" value="P:spermatogenesis"/>
    <property type="evidence" value="ECO:0007669"/>
    <property type="project" value="UniProtKB-KW"/>
</dbReference>
<keyword evidence="9" id="KW-0282">Flagellum</keyword>
<dbReference type="GO" id="GO:1902017">
    <property type="term" value="P:regulation of cilium assembly"/>
    <property type="evidence" value="ECO:0007669"/>
    <property type="project" value="TreeGrafter"/>
</dbReference>
<dbReference type="Proteomes" id="UP000822369">
    <property type="component" value="Chromosome 8"/>
</dbReference>
<dbReference type="AlphaFoldDB" id="A0A9D3BT27"/>
<evidence type="ECO:0000256" key="9">
    <source>
        <dbReference type="ARBA" id="ARBA00022846"/>
    </source>
</evidence>
<evidence type="ECO:0000313" key="21">
    <source>
        <dbReference type="Proteomes" id="UP000822369"/>
    </source>
</evidence>
<evidence type="ECO:0000313" key="20">
    <source>
        <dbReference type="EMBL" id="KAF7217628.1"/>
    </source>
</evidence>
<feature type="compositionally biased region" description="Basic and acidic residues" evidence="19">
    <location>
        <begin position="211"/>
        <end position="221"/>
    </location>
</feature>
<keyword evidence="8" id="KW-0221">Differentiation</keyword>
<dbReference type="PANTHER" id="PTHR23162">
    <property type="entry name" value="OUTER DENSE FIBER OF SPERM TAILS 2"/>
    <property type="match status" value="1"/>
</dbReference>
<comment type="caution">
    <text evidence="20">The sequence shown here is derived from an EMBL/GenBank/DDBJ whole genome shotgun (WGS) entry which is preliminary data.</text>
</comment>
<comment type="subcellular location">
    <subcellularLocation>
        <location evidence="2">Cell projection</location>
        <location evidence="2">Cilium</location>
        <location evidence="2">Flagellum</location>
    </subcellularLocation>
    <subcellularLocation>
        <location evidence="1">Cytoplasm</location>
        <location evidence="1">Cytoskeleton</location>
        <location evidence="1">Microtubule organizing center</location>
        <location evidence="1">Centrosome</location>
        <location evidence="1">Centriole</location>
    </subcellularLocation>
    <subcellularLocation>
        <location evidence="3">Cytoplasm</location>
        <location evidence="3">Cytoskeleton</location>
        <location evidence="3">Spindle pole</location>
    </subcellularLocation>
</comment>
<dbReference type="GO" id="GO:0031514">
    <property type="term" value="C:motile cilium"/>
    <property type="evidence" value="ECO:0007669"/>
    <property type="project" value="UniProtKB-SubCell"/>
</dbReference>
<evidence type="ECO:0000256" key="18">
    <source>
        <dbReference type="SAM" id="Coils"/>
    </source>
</evidence>
<protein>
    <recommendedName>
        <fullName evidence="15">Outer dense fiber protein 2</fullName>
    </recommendedName>
    <alternativeName>
        <fullName evidence="16">Cenexin</fullName>
    </alternativeName>
    <alternativeName>
        <fullName evidence="17">Outer dense fiber of sperm tails protein 2</fullName>
    </alternativeName>
</protein>
<feature type="compositionally biased region" description="Polar residues" evidence="19">
    <location>
        <begin position="14"/>
        <end position="32"/>
    </location>
</feature>
<dbReference type="PANTHER" id="PTHR23162:SF8">
    <property type="entry name" value="OUTER DENSE FIBER PROTEIN 2"/>
    <property type="match status" value="1"/>
</dbReference>
<evidence type="ECO:0000256" key="4">
    <source>
        <dbReference type="ARBA" id="ARBA00009316"/>
    </source>
</evidence>
<keyword evidence="12" id="KW-0969">Cilium</keyword>
<evidence type="ECO:0000256" key="17">
    <source>
        <dbReference type="ARBA" id="ARBA00043200"/>
    </source>
</evidence>
<comment type="similarity">
    <text evidence="4">Belongs to the ODF2 family.</text>
</comment>
<dbReference type="InterPro" id="IPR026099">
    <property type="entry name" value="Odf2-rel"/>
</dbReference>
<evidence type="ECO:0000256" key="3">
    <source>
        <dbReference type="ARBA" id="ARBA00004647"/>
    </source>
</evidence>
<evidence type="ECO:0000256" key="2">
    <source>
        <dbReference type="ARBA" id="ARBA00004230"/>
    </source>
</evidence>
<proteinExistence type="inferred from homology"/>
<evidence type="ECO:0000256" key="16">
    <source>
        <dbReference type="ARBA" id="ARBA00041830"/>
    </source>
</evidence>
<organism evidence="20 21">
    <name type="scientific">Nothobranchius furzeri</name>
    <name type="common">Turquoise killifish</name>
    <dbReference type="NCBI Taxonomy" id="105023"/>
    <lineage>
        <taxon>Eukaryota</taxon>
        <taxon>Metazoa</taxon>
        <taxon>Chordata</taxon>
        <taxon>Craniata</taxon>
        <taxon>Vertebrata</taxon>
        <taxon>Euteleostomi</taxon>
        <taxon>Actinopterygii</taxon>
        <taxon>Neopterygii</taxon>
        <taxon>Teleostei</taxon>
        <taxon>Neoteleostei</taxon>
        <taxon>Acanthomorphata</taxon>
        <taxon>Ovalentaria</taxon>
        <taxon>Atherinomorphae</taxon>
        <taxon>Cyprinodontiformes</taxon>
        <taxon>Nothobranchiidae</taxon>
        <taxon>Nothobranchius</taxon>
    </lineage>
</organism>
<keyword evidence="5" id="KW-0217">Developmental protein</keyword>
<evidence type="ECO:0000256" key="5">
    <source>
        <dbReference type="ARBA" id="ARBA00022473"/>
    </source>
</evidence>
<feature type="region of interest" description="Disordered" evidence="19">
    <location>
        <begin position="11"/>
        <end position="70"/>
    </location>
</feature>
<evidence type="ECO:0000256" key="15">
    <source>
        <dbReference type="ARBA" id="ARBA00040458"/>
    </source>
</evidence>
<keyword evidence="7" id="KW-0493">Microtubule</keyword>
<feature type="compositionally biased region" description="Low complexity" evidence="19">
    <location>
        <begin position="199"/>
        <end position="208"/>
    </location>
</feature>
<name>A0A9D3BT27_NOTFU</name>